<comment type="caution">
    <text evidence="1">The sequence shown here is derived from an EMBL/GenBank/DDBJ whole genome shotgun (WGS) entry which is preliminary data.</text>
</comment>
<dbReference type="Proteomes" id="UP000823674">
    <property type="component" value="Chromosome A01"/>
</dbReference>
<dbReference type="PANTHER" id="PTHR14379">
    <property type="entry name" value="LIMKAIN B LKAP"/>
    <property type="match status" value="1"/>
</dbReference>
<feature type="non-terminal residue" evidence="1">
    <location>
        <position position="143"/>
    </location>
</feature>
<protein>
    <recommendedName>
        <fullName evidence="3">NYN domain-containing protein</fullName>
    </recommendedName>
</protein>
<evidence type="ECO:0000313" key="1">
    <source>
        <dbReference type="EMBL" id="KAG5415917.1"/>
    </source>
</evidence>
<name>A0ABQ7NYI8_BRACM</name>
<evidence type="ECO:0000313" key="2">
    <source>
        <dbReference type="Proteomes" id="UP000823674"/>
    </source>
</evidence>
<evidence type="ECO:0008006" key="3">
    <source>
        <dbReference type="Google" id="ProtNLM"/>
    </source>
</evidence>
<accession>A0ABQ7NYI8</accession>
<organism evidence="1 2">
    <name type="scientific">Brassica rapa subsp. trilocularis</name>
    <dbReference type="NCBI Taxonomy" id="1813537"/>
    <lineage>
        <taxon>Eukaryota</taxon>
        <taxon>Viridiplantae</taxon>
        <taxon>Streptophyta</taxon>
        <taxon>Embryophyta</taxon>
        <taxon>Tracheophyta</taxon>
        <taxon>Spermatophyta</taxon>
        <taxon>Magnoliopsida</taxon>
        <taxon>eudicotyledons</taxon>
        <taxon>Gunneridae</taxon>
        <taxon>Pentapetalae</taxon>
        <taxon>rosids</taxon>
        <taxon>malvids</taxon>
        <taxon>Brassicales</taxon>
        <taxon>Brassicaceae</taxon>
        <taxon>Brassiceae</taxon>
        <taxon>Brassica</taxon>
    </lineage>
</organism>
<reference evidence="1 2" key="1">
    <citation type="submission" date="2021-03" db="EMBL/GenBank/DDBJ databases">
        <authorList>
            <person name="King G.J."/>
            <person name="Bancroft I."/>
            <person name="Baten A."/>
            <person name="Bloomfield J."/>
            <person name="Borpatragohain P."/>
            <person name="He Z."/>
            <person name="Irish N."/>
            <person name="Irwin J."/>
            <person name="Liu K."/>
            <person name="Mauleon R.P."/>
            <person name="Moore J."/>
            <person name="Morris R."/>
            <person name="Ostergaard L."/>
            <person name="Wang B."/>
            <person name="Wells R."/>
        </authorList>
    </citation>
    <scope>NUCLEOTIDE SEQUENCE [LARGE SCALE GENOMIC DNA]</scope>
    <source>
        <strain evidence="1">R-o-18</strain>
        <tissue evidence="1">Leaf</tissue>
    </source>
</reference>
<sequence>MSYLPPVWTLANYANTFPAAHTGVFWDINDFPLPCLDPHVVYENINSTLLNKETRDYRMTVEMLICALDHPISNLMVLAEDFKEEDAVDNIYLLHHRQQNIFLAYKQQAGSILVPKTHGGFMKLTTTIIIFNSPTLGSFPRSS</sequence>
<dbReference type="InterPro" id="IPR024768">
    <property type="entry name" value="Marf1"/>
</dbReference>
<gene>
    <name evidence="1" type="primary">A01p049340.1_BraROA</name>
    <name evidence="1" type="ORF">IGI04_003484</name>
</gene>
<dbReference type="EMBL" id="JADBGQ010000001">
    <property type="protein sequence ID" value="KAG5415917.1"/>
    <property type="molecule type" value="Genomic_DNA"/>
</dbReference>
<proteinExistence type="predicted"/>
<dbReference type="PANTHER" id="PTHR14379:SF30">
    <property type="entry name" value="NYN DOMAIN-CONTAINING PROTEIN"/>
    <property type="match status" value="1"/>
</dbReference>
<keyword evidence="2" id="KW-1185">Reference proteome</keyword>